<evidence type="ECO:0000313" key="3">
    <source>
        <dbReference type="EMBL" id="KAL3282708.1"/>
    </source>
</evidence>
<dbReference type="Pfam" id="PF00027">
    <property type="entry name" value="cNMP_binding"/>
    <property type="match status" value="1"/>
</dbReference>
<gene>
    <name evidence="3" type="ORF">HHI36_005880</name>
</gene>
<evidence type="ECO:0000259" key="2">
    <source>
        <dbReference type="PROSITE" id="PS50042"/>
    </source>
</evidence>
<sequence length="156" mass="18082">MPRIVTDTMAYTNQCALKYDVYGEELRNSYLFQDLKESFLRQLSNSISPVMFFPGNYIVQHGDSDQSMYFVHRGQVDVLTVHPNLTETIHDVLHSGEMFGLPQGLFYGIPHHFSYRARTTVDIGVLQLKDWTDIMILFPRAKEVIYKRALAIYTIL</sequence>
<dbReference type="SUPFAM" id="SSF51206">
    <property type="entry name" value="cAMP-binding domain-like"/>
    <property type="match status" value="1"/>
</dbReference>
<reference evidence="3 4" key="1">
    <citation type="journal article" date="2021" name="BMC Biol.">
        <title>Horizontally acquired antibacterial genes associated with adaptive radiation of ladybird beetles.</title>
        <authorList>
            <person name="Li H.S."/>
            <person name="Tang X.F."/>
            <person name="Huang Y.H."/>
            <person name="Xu Z.Y."/>
            <person name="Chen M.L."/>
            <person name="Du X.Y."/>
            <person name="Qiu B.Y."/>
            <person name="Chen P.T."/>
            <person name="Zhang W."/>
            <person name="Slipinski A."/>
            <person name="Escalona H.E."/>
            <person name="Waterhouse R.M."/>
            <person name="Zwick A."/>
            <person name="Pang H."/>
        </authorList>
    </citation>
    <scope>NUCLEOTIDE SEQUENCE [LARGE SCALE GENOMIC DNA]</scope>
    <source>
        <strain evidence="3">SYSU2018</strain>
    </source>
</reference>
<dbReference type="InterPro" id="IPR014710">
    <property type="entry name" value="RmlC-like_jellyroll"/>
</dbReference>
<dbReference type="InterPro" id="IPR000595">
    <property type="entry name" value="cNMP-bd_dom"/>
</dbReference>
<organism evidence="3 4">
    <name type="scientific">Cryptolaemus montrouzieri</name>
    <dbReference type="NCBI Taxonomy" id="559131"/>
    <lineage>
        <taxon>Eukaryota</taxon>
        <taxon>Metazoa</taxon>
        <taxon>Ecdysozoa</taxon>
        <taxon>Arthropoda</taxon>
        <taxon>Hexapoda</taxon>
        <taxon>Insecta</taxon>
        <taxon>Pterygota</taxon>
        <taxon>Neoptera</taxon>
        <taxon>Endopterygota</taxon>
        <taxon>Coleoptera</taxon>
        <taxon>Polyphaga</taxon>
        <taxon>Cucujiformia</taxon>
        <taxon>Coccinelloidea</taxon>
        <taxon>Coccinellidae</taxon>
        <taxon>Scymninae</taxon>
        <taxon>Scymnini</taxon>
        <taxon>Cryptolaemus</taxon>
    </lineage>
</organism>
<dbReference type="Proteomes" id="UP001516400">
    <property type="component" value="Unassembled WGS sequence"/>
</dbReference>
<dbReference type="CDD" id="cd00038">
    <property type="entry name" value="CAP_ED"/>
    <property type="match status" value="1"/>
</dbReference>
<dbReference type="AlphaFoldDB" id="A0ABD2NVN3"/>
<comment type="caution">
    <text evidence="3">The sequence shown here is derived from an EMBL/GenBank/DDBJ whole genome shotgun (WGS) entry which is preliminary data.</text>
</comment>
<keyword evidence="1" id="KW-1071">Ligand-gated ion channel</keyword>
<protein>
    <recommendedName>
        <fullName evidence="2">Cyclic nucleotide-binding domain-containing protein</fullName>
    </recommendedName>
</protein>
<evidence type="ECO:0000313" key="4">
    <source>
        <dbReference type="Proteomes" id="UP001516400"/>
    </source>
</evidence>
<feature type="domain" description="Cyclic nucleotide-binding" evidence="2">
    <location>
        <begin position="31"/>
        <end position="135"/>
    </location>
</feature>
<dbReference type="SMART" id="SM00100">
    <property type="entry name" value="cNMP"/>
    <property type="match status" value="1"/>
</dbReference>
<keyword evidence="1" id="KW-0407">Ion channel</keyword>
<dbReference type="InterPro" id="IPR018490">
    <property type="entry name" value="cNMP-bd_dom_sf"/>
</dbReference>
<keyword evidence="1" id="KW-0813">Transport</keyword>
<name>A0ABD2NVN3_9CUCU</name>
<accession>A0ABD2NVN3</accession>
<keyword evidence="1" id="KW-0406">Ion transport</keyword>
<keyword evidence="4" id="KW-1185">Reference proteome</keyword>
<evidence type="ECO:0000256" key="1">
    <source>
        <dbReference type="ARBA" id="ARBA00023286"/>
    </source>
</evidence>
<dbReference type="EMBL" id="JABFTP020000144">
    <property type="protein sequence ID" value="KAL3282708.1"/>
    <property type="molecule type" value="Genomic_DNA"/>
</dbReference>
<dbReference type="PROSITE" id="PS50042">
    <property type="entry name" value="CNMP_BINDING_3"/>
    <property type="match status" value="1"/>
</dbReference>
<dbReference type="Gene3D" id="2.60.120.10">
    <property type="entry name" value="Jelly Rolls"/>
    <property type="match status" value="1"/>
</dbReference>
<dbReference type="PANTHER" id="PTHR45638:SF19">
    <property type="entry name" value="CYCLIC NUCLEOTIDE-BINDING DOMAIN-CONTAINING PROTEIN"/>
    <property type="match status" value="1"/>
</dbReference>
<proteinExistence type="predicted"/>
<dbReference type="PANTHER" id="PTHR45638">
    <property type="entry name" value="CYCLIC NUCLEOTIDE-GATED CATION CHANNEL SUBUNIT A"/>
    <property type="match status" value="1"/>
</dbReference>
<dbReference type="InterPro" id="IPR050866">
    <property type="entry name" value="CNG_cation_channel"/>
</dbReference>